<dbReference type="EMBL" id="UZAU01000553">
    <property type="status" value="NOT_ANNOTATED_CDS"/>
    <property type="molecule type" value="Genomic_DNA"/>
</dbReference>
<accession>A0A803PXW8</accession>
<protein>
    <submittedName>
        <fullName evidence="2">Uncharacterized protein</fullName>
    </submittedName>
</protein>
<dbReference type="AlphaFoldDB" id="A0A803PXW8"/>
<reference evidence="2" key="1">
    <citation type="submission" date="2018-11" db="EMBL/GenBank/DDBJ databases">
        <authorList>
            <person name="Grassa J C."/>
        </authorList>
    </citation>
    <scope>NUCLEOTIDE SEQUENCE [LARGE SCALE GENOMIC DNA]</scope>
</reference>
<sequence>MFLGCGEGKKGSRCFDIQFLKNYLIHIFDPFSESESELSTNSTVLFPLHYSRLRPIDRSQELNIGTSQPKITPLLDTRTLQLEIDPPLDTGTSELENAPPPPPVAIPNPL</sequence>
<dbReference type="Proteomes" id="UP000596661">
    <property type="component" value="Chromosome 6"/>
</dbReference>
<dbReference type="Gramene" id="evm.model.06.32">
    <property type="protein sequence ID" value="cds.evm.model.06.32"/>
    <property type="gene ID" value="evm.TU.06.32"/>
</dbReference>
<proteinExistence type="predicted"/>
<organism evidence="2 3">
    <name type="scientific">Cannabis sativa</name>
    <name type="common">Hemp</name>
    <name type="synonym">Marijuana</name>
    <dbReference type="NCBI Taxonomy" id="3483"/>
    <lineage>
        <taxon>Eukaryota</taxon>
        <taxon>Viridiplantae</taxon>
        <taxon>Streptophyta</taxon>
        <taxon>Embryophyta</taxon>
        <taxon>Tracheophyta</taxon>
        <taxon>Spermatophyta</taxon>
        <taxon>Magnoliopsida</taxon>
        <taxon>eudicotyledons</taxon>
        <taxon>Gunneridae</taxon>
        <taxon>Pentapetalae</taxon>
        <taxon>rosids</taxon>
        <taxon>fabids</taxon>
        <taxon>Rosales</taxon>
        <taxon>Cannabaceae</taxon>
        <taxon>Cannabis</taxon>
    </lineage>
</organism>
<evidence type="ECO:0000313" key="3">
    <source>
        <dbReference type="Proteomes" id="UP000596661"/>
    </source>
</evidence>
<evidence type="ECO:0000256" key="1">
    <source>
        <dbReference type="SAM" id="MobiDB-lite"/>
    </source>
</evidence>
<reference evidence="2" key="2">
    <citation type="submission" date="2021-03" db="UniProtKB">
        <authorList>
            <consortium name="EnsemblPlants"/>
        </authorList>
    </citation>
    <scope>IDENTIFICATION</scope>
</reference>
<evidence type="ECO:0000313" key="2">
    <source>
        <dbReference type="EnsemblPlants" id="cds.evm.model.06.32"/>
    </source>
</evidence>
<name>A0A803PXW8_CANSA</name>
<dbReference type="EnsemblPlants" id="evm.model.06.32">
    <property type="protein sequence ID" value="cds.evm.model.06.32"/>
    <property type="gene ID" value="evm.TU.06.32"/>
</dbReference>
<feature type="compositionally biased region" description="Pro residues" evidence="1">
    <location>
        <begin position="98"/>
        <end position="110"/>
    </location>
</feature>
<feature type="region of interest" description="Disordered" evidence="1">
    <location>
        <begin position="83"/>
        <end position="110"/>
    </location>
</feature>
<keyword evidence="3" id="KW-1185">Reference proteome</keyword>